<keyword evidence="1" id="KW-0732">Signal</keyword>
<feature type="chain" id="PRO_5047161317" description="SHOCT domain-containing protein" evidence="1">
    <location>
        <begin position="21"/>
        <end position="53"/>
    </location>
</feature>
<sequence>MISPPIVVQAAAAAVVVAQAAAPVDPVACPRERAALLAELDEVRGAGSITDAE</sequence>
<keyword evidence="3" id="KW-1185">Reference proteome</keyword>
<evidence type="ECO:0000256" key="1">
    <source>
        <dbReference type="SAM" id="SignalP"/>
    </source>
</evidence>
<dbReference type="EMBL" id="BAAANT010000019">
    <property type="protein sequence ID" value="GAA2146372.1"/>
    <property type="molecule type" value="Genomic_DNA"/>
</dbReference>
<evidence type="ECO:0000313" key="3">
    <source>
        <dbReference type="Proteomes" id="UP001422759"/>
    </source>
</evidence>
<reference evidence="3" key="1">
    <citation type="journal article" date="2019" name="Int. J. Syst. Evol. Microbiol.">
        <title>The Global Catalogue of Microorganisms (GCM) 10K type strain sequencing project: providing services to taxonomists for standard genome sequencing and annotation.</title>
        <authorList>
            <consortium name="The Broad Institute Genomics Platform"/>
            <consortium name="The Broad Institute Genome Sequencing Center for Infectious Disease"/>
            <person name="Wu L."/>
            <person name="Ma J."/>
        </authorList>
    </citation>
    <scope>NUCLEOTIDE SEQUENCE [LARGE SCALE GENOMIC DNA]</scope>
    <source>
        <strain evidence="3">JCM 14560</strain>
    </source>
</reference>
<dbReference type="Proteomes" id="UP001422759">
    <property type="component" value="Unassembled WGS sequence"/>
</dbReference>
<name>A0ABP5LJW5_9ACTN</name>
<gene>
    <name evidence="2" type="ORF">GCM10009760_36110</name>
</gene>
<evidence type="ECO:0000313" key="2">
    <source>
        <dbReference type="EMBL" id="GAA2146372.1"/>
    </source>
</evidence>
<evidence type="ECO:0008006" key="4">
    <source>
        <dbReference type="Google" id="ProtNLM"/>
    </source>
</evidence>
<feature type="signal peptide" evidence="1">
    <location>
        <begin position="1"/>
        <end position="20"/>
    </location>
</feature>
<proteinExistence type="predicted"/>
<protein>
    <recommendedName>
        <fullName evidence="4">SHOCT domain-containing protein</fullName>
    </recommendedName>
</protein>
<organism evidence="2 3">
    <name type="scientific">Kitasatospora kazusensis</name>
    <dbReference type="NCBI Taxonomy" id="407974"/>
    <lineage>
        <taxon>Bacteria</taxon>
        <taxon>Bacillati</taxon>
        <taxon>Actinomycetota</taxon>
        <taxon>Actinomycetes</taxon>
        <taxon>Kitasatosporales</taxon>
        <taxon>Streptomycetaceae</taxon>
        <taxon>Kitasatospora</taxon>
    </lineage>
</organism>
<comment type="caution">
    <text evidence="2">The sequence shown here is derived from an EMBL/GenBank/DDBJ whole genome shotgun (WGS) entry which is preliminary data.</text>
</comment>
<accession>A0ABP5LJW5</accession>
<dbReference type="RefSeq" id="WP_344466154.1">
    <property type="nucleotide sequence ID" value="NZ_BAAANT010000019.1"/>
</dbReference>